<evidence type="ECO:0000313" key="3">
    <source>
        <dbReference type="EMBL" id="GAA0242236.1"/>
    </source>
</evidence>
<proteinExistence type="inferred from homology"/>
<name>A0ABP3DTX2_9ACTN</name>
<dbReference type="Pfam" id="PF01497">
    <property type="entry name" value="Peripla_BP_2"/>
    <property type="match status" value="1"/>
</dbReference>
<sequence>MTAVVVAGALIVAAAGCGGTDGAAADVSRSTGADYPVTVESCGRTETFTAAPRRVVLGWATSIRTLDALGVADRVTGYVSASNATLPDGFTATAVSPDFQPAREAVLAARPDLFLANDENQISGQQGTATPDDLGHTYVLGGYCLDAPAPGTVDAVYADVEALGRIFGVEPTATELVARLERRVAAARAQRGSAAPAEVAMIQLYDGKVYALSGSYYNAILEGAGLTNVFGGLTENFAEISAEKVLTVKPDALFVAYDDAEGGDEAVAAAREKFGVAEVFGISNREISGGGVNVVTLIEQVATQAYGV</sequence>
<dbReference type="PANTHER" id="PTHR30535">
    <property type="entry name" value="VITAMIN B12-BINDING PROTEIN"/>
    <property type="match status" value="1"/>
</dbReference>
<evidence type="ECO:0000313" key="4">
    <source>
        <dbReference type="Proteomes" id="UP001500967"/>
    </source>
</evidence>
<comment type="similarity">
    <text evidence="1">Belongs to the bacterial solute-binding protein 8 family.</text>
</comment>
<evidence type="ECO:0000256" key="1">
    <source>
        <dbReference type="ARBA" id="ARBA00008814"/>
    </source>
</evidence>
<dbReference type="InterPro" id="IPR050902">
    <property type="entry name" value="ABC_Transporter_SBP"/>
</dbReference>
<dbReference type="InterPro" id="IPR002491">
    <property type="entry name" value="ABC_transptr_periplasmic_BD"/>
</dbReference>
<evidence type="ECO:0000259" key="2">
    <source>
        <dbReference type="PROSITE" id="PS50983"/>
    </source>
</evidence>
<feature type="domain" description="Fe/B12 periplasmic-binding" evidence="2">
    <location>
        <begin position="54"/>
        <end position="308"/>
    </location>
</feature>
<dbReference type="Proteomes" id="UP001500967">
    <property type="component" value="Unassembled WGS sequence"/>
</dbReference>
<organism evidence="3 4">
    <name type="scientific">Cryptosporangium japonicum</name>
    <dbReference type="NCBI Taxonomy" id="80872"/>
    <lineage>
        <taxon>Bacteria</taxon>
        <taxon>Bacillati</taxon>
        <taxon>Actinomycetota</taxon>
        <taxon>Actinomycetes</taxon>
        <taxon>Cryptosporangiales</taxon>
        <taxon>Cryptosporangiaceae</taxon>
        <taxon>Cryptosporangium</taxon>
    </lineage>
</organism>
<dbReference type="EMBL" id="BAAAGX010000010">
    <property type="protein sequence ID" value="GAA0242236.1"/>
    <property type="molecule type" value="Genomic_DNA"/>
</dbReference>
<keyword evidence="4" id="KW-1185">Reference proteome</keyword>
<gene>
    <name evidence="3" type="ORF">GCM10009539_29560</name>
</gene>
<comment type="caution">
    <text evidence="3">The sequence shown here is derived from an EMBL/GenBank/DDBJ whole genome shotgun (WGS) entry which is preliminary data.</text>
</comment>
<accession>A0ABP3DTX2</accession>
<dbReference type="Gene3D" id="3.40.50.1980">
    <property type="entry name" value="Nitrogenase molybdenum iron protein domain"/>
    <property type="match status" value="2"/>
</dbReference>
<dbReference type="PROSITE" id="PS50983">
    <property type="entry name" value="FE_B12_PBP"/>
    <property type="match status" value="1"/>
</dbReference>
<dbReference type="SUPFAM" id="SSF53807">
    <property type="entry name" value="Helical backbone' metal receptor"/>
    <property type="match status" value="1"/>
</dbReference>
<protein>
    <submittedName>
        <fullName evidence="3">ABC transporter substrate-binding protein</fullName>
    </submittedName>
</protein>
<dbReference type="PANTHER" id="PTHR30535:SF7">
    <property type="entry name" value="IRON(III) DICITRATE-BINDING PROTEIN"/>
    <property type="match status" value="1"/>
</dbReference>
<reference evidence="4" key="1">
    <citation type="journal article" date="2019" name="Int. J. Syst. Evol. Microbiol.">
        <title>The Global Catalogue of Microorganisms (GCM) 10K type strain sequencing project: providing services to taxonomists for standard genome sequencing and annotation.</title>
        <authorList>
            <consortium name="The Broad Institute Genomics Platform"/>
            <consortium name="The Broad Institute Genome Sequencing Center for Infectious Disease"/>
            <person name="Wu L."/>
            <person name="Ma J."/>
        </authorList>
    </citation>
    <scope>NUCLEOTIDE SEQUENCE [LARGE SCALE GENOMIC DNA]</scope>
    <source>
        <strain evidence="4">JCM 10425</strain>
    </source>
</reference>